<dbReference type="InterPro" id="IPR002549">
    <property type="entry name" value="AI-2E-like"/>
</dbReference>
<comment type="similarity">
    <text evidence="2">Belongs to the autoinducer-2 exporter (AI-2E) (TC 2.A.86) family.</text>
</comment>
<dbReference type="STRING" id="375574.GCA_001418035_02317"/>
<feature type="transmembrane region" description="Helical" evidence="8">
    <location>
        <begin position="243"/>
        <end position="264"/>
    </location>
</feature>
<keyword evidence="3" id="KW-0813">Transport</keyword>
<keyword evidence="5 8" id="KW-0812">Transmembrane</keyword>
<feature type="transmembrane region" description="Helical" evidence="8">
    <location>
        <begin position="37"/>
        <end position="57"/>
    </location>
</feature>
<evidence type="ECO:0000256" key="2">
    <source>
        <dbReference type="ARBA" id="ARBA00009773"/>
    </source>
</evidence>
<sequence length="373" mass="39477">MIERALQGLSVMTVLRVALVVLLVLACLEIIRPFIGALLWGVIIAVSVWPAFVWLRARLQGRTVLAASMMVVAMMLAMAVPLALMLLTLAESVPMIADQVHLLSGMPLPPAPDWLRSLPMVGNMAAGAWENARADLPGLLEKARPTINKTALWALGKGADLSISLLEIVLAICVAGLMLARGEEAQRLAIRVADRLGGASVGTLPQVITKMIRGVTAGVIGTALAQTVLCVIGLLIAGVPGSLVLGFLCFMMAVAQLPTLLVWLPAALWVLYTGHTGMGIFLLLWGFLLVNTIDNILKPILISQGVNLPMWLILLGVIGGLLAWGMIGLFIGPTLLAVGYTLFRLWLDPAIESRIVLPADAGAVASEDPPAQA</sequence>
<keyword evidence="7 8" id="KW-0472">Membrane</keyword>
<comment type="subcellular location">
    <subcellularLocation>
        <location evidence="1">Cell membrane</location>
        <topology evidence="1">Multi-pass membrane protein</topology>
    </subcellularLocation>
</comment>
<keyword evidence="6 8" id="KW-1133">Transmembrane helix</keyword>
<feature type="transmembrane region" description="Helical" evidence="8">
    <location>
        <begin position="64"/>
        <end position="87"/>
    </location>
</feature>
<dbReference type="OrthoDB" id="106838at2"/>
<feature type="transmembrane region" description="Helical" evidence="8">
    <location>
        <begin position="12"/>
        <end position="31"/>
    </location>
</feature>
<feature type="transmembrane region" description="Helical" evidence="8">
    <location>
        <begin position="161"/>
        <end position="180"/>
    </location>
</feature>
<keyword evidence="10" id="KW-1185">Reference proteome</keyword>
<evidence type="ECO:0000256" key="3">
    <source>
        <dbReference type="ARBA" id="ARBA00022448"/>
    </source>
</evidence>
<evidence type="ECO:0000256" key="4">
    <source>
        <dbReference type="ARBA" id="ARBA00022475"/>
    </source>
</evidence>
<dbReference type="AlphaFoldDB" id="A0A0K6H560"/>
<feature type="transmembrane region" description="Helical" evidence="8">
    <location>
        <begin position="310"/>
        <end position="343"/>
    </location>
</feature>
<organism evidence="9 10">
    <name type="scientific">Gulbenkiania indica</name>
    <dbReference type="NCBI Taxonomy" id="375574"/>
    <lineage>
        <taxon>Bacteria</taxon>
        <taxon>Pseudomonadati</taxon>
        <taxon>Pseudomonadota</taxon>
        <taxon>Betaproteobacteria</taxon>
        <taxon>Neisseriales</taxon>
        <taxon>Chromobacteriaceae</taxon>
        <taxon>Gulbenkiania</taxon>
    </lineage>
</organism>
<dbReference type="EMBL" id="CYHA01000007">
    <property type="protein sequence ID" value="CUA85977.1"/>
    <property type="molecule type" value="Genomic_DNA"/>
</dbReference>
<dbReference type="GO" id="GO:0005886">
    <property type="term" value="C:plasma membrane"/>
    <property type="evidence" value="ECO:0007669"/>
    <property type="project" value="UniProtKB-SubCell"/>
</dbReference>
<evidence type="ECO:0000313" key="10">
    <source>
        <dbReference type="Proteomes" id="UP000243535"/>
    </source>
</evidence>
<protein>
    <submittedName>
        <fullName evidence="9">Predicted PurR-regulated permease PerM</fullName>
    </submittedName>
</protein>
<evidence type="ECO:0000313" key="9">
    <source>
        <dbReference type="EMBL" id="CUA85977.1"/>
    </source>
</evidence>
<dbReference type="PROSITE" id="PS51257">
    <property type="entry name" value="PROKAR_LIPOPROTEIN"/>
    <property type="match status" value="1"/>
</dbReference>
<evidence type="ECO:0000256" key="1">
    <source>
        <dbReference type="ARBA" id="ARBA00004651"/>
    </source>
</evidence>
<evidence type="ECO:0000256" key="8">
    <source>
        <dbReference type="SAM" id="Phobius"/>
    </source>
</evidence>
<keyword evidence="4" id="KW-1003">Cell membrane</keyword>
<feature type="transmembrane region" description="Helical" evidence="8">
    <location>
        <begin position="215"/>
        <end position="237"/>
    </location>
</feature>
<evidence type="ECO:0000256" key="7">
    <source>
        <dbReference type="ARBA" id="ARBA00023136"/>
    </source>
</evidence>
<accession>A0A0K6H560</accession>
<proteinExistence type="inferred from homology"/>
<dbReference type="PANTHER" id="PTHR21716:SF67">
    <property type="entry name" value="TRANSPORT PROTEIN YDIK-RELATED"/>
    <property type="match status" value="1"/>
</dbReference>
<dbReference type="PANTHER" id="PTHR21716">
    <property type="entry name" value="TRANSMEMBRANE PROTEIN"/>
    <property type="match status" value="1"/>
</dbReference>
<reference evidence="10" key="1">
    <citation type="submission" date="2015-08" db="EMBL/GenBank/DDBJ databases">
        <authorList>
            <person name="Varghese N."/>
        </authorList>
    </citation>
    <scope>NUCLEOTIDE SEQUENCE [LARGE SCALE GENOMIC DNA]</scope>
    <source>
        <strain evidence="10">DSM 17901</strain>
    </source>
</reference>
<dbReference type="Proteomes" id="UP000243535">
    <property type="component" value="Unassembled WGS sequence"/>
</dbReference>
<evidence type="ECO:0000256" key="6">
    <source>
        <dbReference type="ARBA" id="ARBA00022989"/>
    </source>
</evidence>
<dbReference type="Pfam" id="PF01594">
    <property type="entry name" value="AI-2E_transport"/>
    <property type="match status" value="1"/>
</dbReference>
<feature type="transmembrane region" description="Helical" evidence="8">
    <location>
        <begin position="269"/>
        <end position="290"/>
    </location>
</feature>
<name>A0A0K6H560_9NEIS</name>
<gene>
    <name evidence="9" type="ORF">Ga0061063_2541</name>
</gene>
<evidence type="ECO:0000256" key="5">
    <source>
        <dbReference type="ARBA" id="ARBA00022692"/>
    </source>
</evidence>